<proteinExistence type="inferred from homology"/>
<feature type="compositionally biased region" description="Basic and acidic residues" evidence="14">
    <location>
        <begin position="379"/>
        <end position="395"/>
    </location>
</feature>
<dbReference type="Proteomes" id="UP001281003">
    <property type="component" value="Unassembled WGS sequence"/>
</dbReference>
<dbReference type="EMBL" id="JAUTDP010000002">
    <property type="protein sequence ID" value="KAK3401344.1"/>
    <property type="molecule type" value="Genomic_DNA"/>
</dbReference>
<evidence type="ECO:0000256" key="3">
    <source>
        <dbReference type="ARBA" id="ARBA00008343"/>
    </source>
</evidence>
<feature type="domain" description="HhH-GPD" evidence="15">
    <location>
        <begin position="230"/>
        <end position="407"/>
    </location>
</feature>
<sequence>MIEQRRRSARIASKSSNLDFDPLEYYTAPAATTTSDLEDAAGTGSDDSSALSDLDVGEGSDESEFDSESDGRASKRQKISAGGKHGSRVVKKTSSTVAKRQHLNLHHNGCHNGKSETKGYSRLNSGARQPNLRNPALWGTKPPMPPIQSPPLNLPQPLLLSSPTALATRDALLTWFDSVSSSRRMPWRKPWIDTTSLLSSSSSSSSTTCPDQLRETISQRAYEVLLSETMLQQTRVSTVIAYYNKWLAALPTIQSLAAAKPEEVLSLWKGLGYYSRATRLHSLAQMVCPPSRKGGYDGLLPATVDKLMKLPGVGRYTAGAVACIVYGRAEPMVDGNVIRVLARQLGIRGDVKSKEVLEVVWEAARRLVEVVAWDGTDGAEEKREGKEPPVSDRPGRWGQGLMELGATVCLGGPAKPKCGVCPIKETCRAYEEGVGIATKKGLMTGAKKENVTGRVVDIEDCCTLCPPPEEEESDKKASIAGPKKRKKGDVSGFFDKFKASSTRRKPEPTDDSDTMELSAAAMEVITTHCSIYPYAQPKTKKLREEECLVIAIRRPSDMRYLIHQRPAKGLLAGMWELPSHTLPADSSWTDESMTSQQRMDKVFMVLWKVLQEVGIGTFGSRYWYTTGEEEAPGTPGASGLGTVPWTFSHFKLSMHVWAFDIIEGELVPGYMAATGKRWATVEEIDRENMGTGMKKCWQLVKERADLVEPYKFK</sequence>
<keyword evidence="10" id="KW-0408">Iron</keyword>
<accession>A0AAE0PK29</accession>
<gene>
    <name evidence="16" type="ORF">B0T20DRAFT_503931</name>
</gene>
<keyword evidence="9" id="KW-0378">Hydrolase</keyword>
<dbReference type="EC" id="3.2.2.31" evidence="4"/>
<feature type="compositionally biased region" description="Low complexity" evidence="14">
    <location>
        <begin position="40"/>
        <end position="54"/>
    </location>
</feature>
<evidence type="ECO:0000313" key="17">
    <source>
        <dbReference type="Proteomes" id="UP001281003"/>
    </source>
</evidence>
<comment type="caution">
    <text evidence="16">The sequence shown here is derived from an EMBL/GenBank/DDBJ whole genome shotgun (WGS) entry which is preliminary data.</text>
</comment>
<comment type="cofactor">
    <cofactor evidence="2">
        <name>[4Fe-4S] cluster</name>
        <dbReference type="ChEBI" id="CHEBI:49883"/>
    </cofactor>
</comment>
<dbReference type="Pfam" id="PF00730">
    <property type="entry name" value="HhH-GPD"/>
    <property type="match status" value="1"/>
</dbReference>
<keyword evidence="11" id="KW-0411">Iron-sulfur</keyword>
<dbReference type="Pfam" id="PF14815">
    <property type="entry name" value="NUDIX_4"/>
    <property type="match status" value="1"/>
</dbReference>
<dbReference type="PROSITE" id="PS01155">
    <property type="entry name" value="ENDONUCLEASE_III_2"/>
    <property type="match status" value="1"/>
</dbReference>
<feature type="compositionally biased region" description="Acidic residues" evidence="14">
    <location>
        <begin position="55"/>
        <end position="68"/>
    </location>
</feature>
<dbReference type="SUPFAM" id="SSF55811">
    <property type="entry name" value="Nudix"/>
    <property type="match status" value="1"/>
</dbReference>
<evidence type="ECO:0000256" key="2">
    <source>
        <dbReference type="ARBA" id="ARBA00001966"/>
    </source>
</evidence>
<evidence type="ECO:0000256" key="14">
    <source>
        <dbReference type="SAM" id="MobiDB-lite"/>
    </source>
</evidence>
<dbReference type="GO" id="GO:0006298">
    <property type="term" value="P:mismatch repair"/>
    <property type="evidence" value="ECO:0007669"/>
    <property type="project" value="TreeGrafter"/>
</dbReference>
<evidence type="ECO:0000256" key="6">
    <source>
        <dbReference type="ARBA" id="ARBA00022485"/>
    </source>
</evidence>
<evidence type="ECO:0000256" key="1">
    <source>
        <dbReference type="ARBA" id="ARBA00000843"/>
    </source>
</evidence>
<dbReference type="InterPro" id="IPR023170">
    <property type="entry name" value="HhH_base_excis_C"/>
</dbReference>
<evidence type="ECO:0000259" key="15">
    <source>
        <dbReference type="SMART" id="SM00478"/>
    </source>
</evidence>
<feature type="compositionally biased region" description="Polar residues" evidence="14">
    <location>
        <begin position="122"/>
        <end position="132"/>
    </location>
</feature>
<name>A0AAE0PK29_SORBR</name>
<dbReference type="InterPro" id="IPR044298">
    <property type="entry name" value="MIG/MutY"/>
</dbReference>
<dbReference type="InterPro" id="IPR015797">
    <property type="entry name" value="NUDIX_hydrolase-like_dom_sf"/>
</dbReference>
<dbReference type="GO" id="GO:0046872">
    <property type="term" value="F:metal ion binding"/>
    <property type="evidence" value="ECO:0007669"/>
    <property type="project" value="UniProtKB-KW"/>
</dbReference>
<dbReference type="SMART" id="SM00478">
    <property type="entry name" value="ENDO3c"/>
    <property type="match status" value="1"/>
</dbReference>
<evidence type="ECO:0000256" key="12">
    <source>
        <dbReference type="ARBA" id="ARBA00023204"/>
    </source>
</evidence>
<dbReference type="GO" id="GO:0006285">
    <property type="term" value="P:base-excision repair, AP site formation"/>
    <property type="evidence" value="ECO:0007669"/>
    <property type="project" value="UniProtKB-ARBA"/>
</dbReference>
<comment type="similarity">
    <text evidence="3">Belongs to the Nth/MutY family.</text>
</comment>
<organism evidence="16 17">
    <name type="scientific">Sordaria brevicollis</name>
    <dbReference type="NCBI Taxonomy" id="83679"/>
    <lineage>
        <taxon>Eukaryota</taxon>
        <taxon>Fungi</taxon>
        <taxon>Dikarya</taxon>
        <taxon>Ascomycota</taxon>
        <taxon>Pezizomycotina</taxon>
        <taxon>Sordariomycetes</taxon>
        <taxon>Sordariomycetidae</taxon>
        <taxon>Sordariales</taxon>
        <taxon>Sordariaceae</taxon>
        <taxon>Sordaria</taxon>
    </lineage>
</organism>
<dbReference type="GO" id="GO:0000701">
    <property type="term" value="F:purine-specific mismatch base pair DNA N-glycosylase activity"/>
    <property type="evidence" value="ECO:0007669"/>
    <property type="project" value="UniProtKB-EC"/>
</dbReference>
<keyword evidence="8" id="KW-0227">DNA damage</keyword>
<evidence type="ECO:0000256" key="10">
    <source>
        <dbReference type="ARBA" id="ARBA00023004"/>
    </source>
</evidence>
<keyword evidence="6" id="KW-0004">4Fe-4S</keyword>
<comment type="catalytic activity">
    <reaction evidence="1">
        <text>Hydrolyzes free adenine bases from 7,8-dihydro-8-oxoguanine:adenine mismatched double-stranded DNA, leaving an apurinic site.</text>
        <dbReference type="EC" id="3.2.2.31"/>
    </reaction>
</comment>
<keyword evidence="7" id="KW-0479">Metal-binding</keyword>
<evidence type="ECO:0000256" key="9">
    <source>
        <dbReference type="ARBA" id="ARBA00022801"/>
    </source>
</evidence>
<keyword evidence="17" id="KW-1185">Reference proteome</keyword>
<dbReference type="GO" id="GO:0005634">
    <property type="term" value="C:nucleus"/>
    <property type="evidence" value="ECO:0007669"/>
    <property type="project" value="TreeGrafter"/>
</dbReference>
<keyword evidence="13" id="KW-0326">Glycosidase</keyword>
<evidence type="ECO:0000256" key="13">
    <source>
        <dbReference type="ARBA" id="ARBA00023295"/>
    </source>
</evidence>
<evidence type="ECO:0000256" key="8">
    <source>
        <dbReference type="ARBA" id="ARBA00022763"/>
    </source>
</evidence>
<dbReference type="Gene3D" id="3.90.79.10">
    <property type="entry name" value="Nucleoside Triphosphate Pyrophosphohydrolase"/>
    <property type="match status" value="1"/>
</dbReference>
<dbReference type="Gene3D" id="1.10.340.30">
    <property type="entry name" value="Hypothetical protein, domain 2"/>
    <property type="match status" value="1"/>
</dbReference>
<dbReference type="InterPro" id="IPR003265">
    <property type="entry name" value="HhH-GPD_domain"/>
</dbReference>
<dbReference type="CDD" id="cd03431">
    <property type="entry name" value="NUDIX_DNA_Glycosylase_C-MutY"/>
    <property type="match status" value="1"/>
</dbReference>
<dbReference type="AlphaFoldDB" id="A0AAE0PK29"/>
<reference evidence="16" key="1">
    <citation type="journal article" date="2023" name="Mol. Phylogenet. Evol.">
        <title>Genome-scale phylogeny and comparative genomics of the fungal order Sordariales.</title>
        <authorList>
            <person name="Hensen N."/>
            <person name="Bonometti L."/>
            <person name="Westerberg I."/>
            <person name="Brannstrom I.O."/>
            <person name="Guillou S."/>
            <person name="Cros-Aarteil S."/>
            <person name="Calhoun S."/>
            <person name="Haridas S."/>
            <person name="Kuo A."/>
            <person name="Mondo S."/>
            <person name="Pangilinan J."/>
            <person name="Riley R."/>
            <person name="LaButti K."/>
            <person name="Andreopoulos B."/>
            <person name="Lipzen A."/>
            <person name="Chen C."/>
            <person name="Yan M."/>
            <person name="Daum C."/>
            <person name="Ng V."/>
            <person name="Clum A."/>
            <person name="Steindorff A."/>
            <person name="Ohm R.A."/>
            <person name="Martin F."/>
            <person name="Silar P."/>
            <person name="Natvig D.O."/>
            <person name="Lalanne C."/>
            <person name="Gautier V."/>
            <person name="Ament-Velasquez S.L."/>
            <person name="Kruys A."/>
            <person name="Hutchinson M.I."/>
            <person name="Powell A.J."/>
            <person name="Barry K."/>
            <person name="Miller A.N."/>
            <person name="Grigoriev I.V."/>
            <person name="Debuchy R."/>
            <person name="Gladieux P."/>
            <person name="Hiltunen Thoren M."/>
            <person name="Johannesson H."/>
        </authorList>
    </citation>
    <scope>NUCLEOTIDE SEQUENCE</scope>
    <source>
        <strain evidence="16">FGSC 1904</strain>
    </source>
</reference>
<dbReference type="PANTHER" id="PTHR42944:SF1">
    <property type="entry name" value="ADENINE DNA GLYCOSYLASE"/>
    <property type="match status" value="1"/>
</dbReference>
<dbReference type="GO" id="GO:0032357">
    <property type="term" value="F:oxidized purine DNA binding"/>
    <property type="evidence" value="ECO:0007669"/>
    <property type="project" value="TreeGrafter"/>
</dbReference>
<protein>
    <recommendedName>
        <fullName evidence="5">Adenine DNA glycosylase</fullName>
        <ecNumber evidence="4">3.2.2.31</ecNumber>
    </recommendedName>
</protein>
<keyword evidence="12" id="KW-0234">DNA repair</keyword>
<dbReference type="InterPro" id="IPR004036">
    <property type="entry name" value="Endonuclease-III-like_CS2"/>
</dbReference>
<dbReference type="InterPro" id="IPR029119">
    <property type="entry name" value="MutY_C"/>
</dbReference>
<dbReference type="Pfam" id="PF00633">
    <property type="entry name" value="HHH"/>
    <property type="match status" value="1"/>
</dbReference>
<feature type="region of interest" description="Disordered" evidence="14">
    <location>
        <begin position="31"/>
        <end position="147"/>
    </location>
</feature>
<dbReference type="InterPro" id="IPR000445">
    <property type="entry name" value="HhH_motif"/>
</dbReference>
<dbReference type="PANTHER" id="PTHR42944">
    <property type="entry name" value="ADENINE DNA GLYCOSYLASE"/>
    <property type="match status" value="1"/>
</dbReference>
<reference evidence="16" key="2">
    <citation type="submission" date="2023-07" db="EMBL/GenBank/DDBJ databases">
        <authorList>
            <consortium name="Lawrence Berkeley National Laboratory"/>
            <person name="Haridas S."/>
            <person name="Hensen N."/>
            <person name="Bonometti L."/>
            <person name="Westerberg I."/>
            <person name="Brannstrom I.O."/>
            <person name="Guillou S."/>
            <person name="Cros-Aarteil S."/>
            <person name="Calhoun S."/>
            <person name="Kuo A."/>
            <person name="Mondo S."/>
            <person name="Pangilinan J."/>
            <person name="Riley R."/>
            <person name="LaButti K."/>
            <person name="Andreopoulos B."/>
            <person name="Lipzen A."/>
            <person name="Chen C."/>
            <person name="Yanf M."/>
            <person name="Daum C."/>
            <person name="Ng V."/>
            <person name="Clum A."/>
            <person name="Steindorff A."/>
            <person name="Ohm R."/>
            <person name="Martin F."/>
            <person name="Silar P."/>
            <person name="Natvig D."/>
            <person name="Lalanne C."/>
            <person name="Gautier V."/>
            <person name="Ament-velasquez S.L."/>
            <person name="Kruys A."/>
            <person name="Hutchinson M.I."/>
            <person name="Powell A.J."/>
            <person name="Barry K."/>
            <person name="Miller A.N."/>
            <person name="Grigoriev I.V."/>
            <person name="Debuchy R."/>
            <person name="Gladieux P."/>
            <person name="Thoren M.H."/>
            <person name="Johannesson H."/>
        </authorList>
    </citation>
    <scope>NUCLEOTIDE SEQUENCE</scope>
    <source>
        <strain evidence="16">FGSC 1904</strain>
    </source>
</reference>
<dbReference type="SUPFAM" id="SSF48150">
    <property type="entry name" value="DNA-glycosylase"/>
    <property type="match status" value="1"/>
</dbReference>
<dbReference type="GO" id="GO:0051539">
    <property type="term" value="F:4 iron, 4 sulfur cluster binding"/>
    <property type="evidence" value="ECO:0007669"/>
    <property type="project" value="UniProtKB-KW"/>
</dbReference>
<dbReference type="InterPro" id="IPR011257">
    <property type="entry name" value="DNA_glycosylase"/>
</dbReference>
<evidence type="ECO:0000313" key="16">
    <source>
        <dbReference type="EMBL" id="KAK3401344.1"/>
    </source>
</evidence>
<evidence type="ECO:0000256" key="11">
    <source>
        <dbReference type="ARBA" id="ARBA00023014"/>
    </source>
</evidence>
<evidence type="ECO:0000256" key="7">
    <source>
        <dbReference type="ARBA" id="ARBA00022723"/>
    </source>
</evidence>
<dbReference type="Gene3D" id="1.10.1670.10">
    <property type="entry name" value="Helix-hairpin-Helix base-excision DNA repair enzymes (C-terminal)"/>
    <property type="match status" value="1"/>
</dbReference>
<feature type="compositionally biased region" description="Basic residues" evidence="14">
    <location>
        <begin position="99"/>
        <end position="109"/>
    </location>
</feature>
<feature type="region of interest" description="Disordered" evidence="14">
    <location>
        <begin position="377"/>
        <end position="396"/>
    </location>
</feature>
<evidence type="ECO:0000256" key="5">
    <source>
        <dbReference type="ARBA" id="ARBA00022023"/>
    </source>
</evidence>
<dbReference type="GO" id="GO:0034039">
    <property type="term" value="F:8-oxo-7,8-dihydroguanine DNA N-glycosylase activity"/>
    <property type="evidence" value="ECO:0007669"/>
    <property type="project" value="TreeGrafter"/>
</dbReference>
<dbReference type="GO" id="GO:0035485">
    <property type="term" value="F:adenine/guanine mispair binding"/>
    <property type="evidence" value="ECO:0007669"/>
    <property type="project" value="TreeGrafter"/>
</dbReference>
<feature type="region of interest" description="Disordered" evidence="14">
    <location>
        <begin position="468"/>
        <end position="490"/>
    </location>
</feature>
<dbReference type="CDD" id="cd00056">
    <property type="entry name" value="ENDO3c"/>
    <property type="match status" value="1"/>
</dbReference>
<evidence type="ECO:0000256" key="4">
    <source>
        <dbReference type="ARBA" id="ARBA00012045"/>
    </source>
</evidence>